<dbReference type="Pfam" id="PF05067">
    <property type="entry name" value="Mn_catalase"/>
    <property type="match status" value="1"/>
</dbReference>
<feature type="binding site" evidence="2">
    <location>
        <position position="150"/>
    </location>
    <ligand>
        <name>Mn(2+)</name>
        <dbReference type="ChEBI" id="CHEBI:29035"/>
        <label>1</label>
    </ligand>
</feature>
<dbReference type="SUPFAM" id="SSF47240">
    <property type="entry name" value="Ferritin-like"/>
    <property type="match status" value="1"/>
</dbReference>
<reference evidence="6" key="1">
    <citation type="submission" date="2016-06" db="EMBL/GenBank/DDBJ databases">
        <authorList>
            <person name="Varghese N."/>
            <person name="Submissions Spin"/>
        </authorList>
    </citation>
    <scope>NUCLEOTIDE SEQUENCE [LARGE SCALE GENOMIC DNA]</scope>
    <source>
        <strain evidence="6">DSM 44875</strain>
    </source>
</reference>
<evidence type="ECO:0000313" key="5">
    <source>
        <dbReference type="EMBL" id="SCF05485.1"/>
    </source>
</evidence>
<organism evidence="5 6">
    <name type="scientific">Micromonospora coriariae</name>
    <dbReference type="NCBI Taxonomy" id="285665"/>
    <lineage>
        <taxon>Bacteria</taxon>
        <taxon>Bacillati</taxon>
        <taxon>Actinomycetota</taxon>
        <taxon>Actinomycetes</taxon>
        <taxon>Micromonosporales</taxon>
        <taxon>Micromonosporaceae</taxon>
        <taxon>Micromonospora</taxon>
    </lineage>
</organism>
<dbReference type="InterPro" id="IPR039377">
    <property type="entry name" value="Mn_catalase_dom"/>
</dbReference>
<feature type="binding site" evidence="2">
    <location>
        <position position="66"/>
    </location>
    <ligand>
        <name>Mn(2+)</name>
        <dbReference type="ChEBI" id="CHEBI:29035"/>
        <label>2</label>
    </ligand>
</feature>
<keyword evidence="2" id="KW-0479">Metal-binding</keyword>
<gene>
    <name evidence="5" type="ORF">GA0070607_4947</name>
</gene>
<evidence type="ECO:0000256" key="3">
    <source>
        <dbReference type="PIRSR" id="PIRSR607760-2"/>
    </source>
</evidence>
<dbReference type="Gene3D" id="1.20.1260.10">
    <property type="match status" value="1"/>
</dbReference>
<comment type="similarity">
    <text evidence="1">Belongs to the manganese catalase family.</text>
</comment>
<dbReference type="InterPro" id="IPR009078">
    <property type="entry name" value="Ferritin-like_SF"/>
</dbReference>
<dbReference type="InterPro" id="IPR012347">
    <property type="entry name" value="Ferritin-like"/>
</dbReference>
<comment type="cofactor">
    <cofactor evidence="2">
        <name>Mn(2+)</name>
        <dbReference type="ChEBI" id="CHEBI:29035"/>
    </cofactor>
    <text evidence="2">Binds 2 manganese ions per subunit.</text>
</comment>
<dbReference type="EMBL" id="LT607412">
    <property type="protein sequence ID" value="SCF05485.1"/>
    <property type="molecule type" value="Genomic_DNA"/>
</dbReference>
<evidence type="ECO:0000256" key="2">
    <source>
        <dbReference type="PIRSR" id="PIRSR607760-1"/>
    </source>
</evidence>
<protein>
    <submittedName>
        <fullName evidence="5">Mn-containing catalase</fullName>
    </submittedName>
</protein>
<comment type="cofactor">
    <cofactor evidence="3">
        <name>Ca(2+)</name>
        <dbReference type="ChEBI" id="CHEBI:29108"/>
    </cofactor>
    <text evidence="3">Binds 1 Ca(2+) ion per subunit.</text>
</comment>
<accession>A0A1C4XAT4</accession>
<feature type="binding site" evidence="2">
    <location>
        <position position="69"/>
    </location>
    <ligand>
        <name>Mn(2+)</name>
        <dbReference type="ChEBI" id="CHEBI:29035"/>
        <label>1</label>
    </ligand>
</feature>
<keyword evidence="2" id="KW-0464">Manganese</keyword>
<keyword evidence="3" id="KW-0106">Calcium</keyword>
<feature type="binding site" evidence="2">
    <location>
        <position position="35"/>
    </location>
    <ligand>
        <name>Mn(2+)</name>
        <dbReference type="ChEBI" id="CHEBI:29035"/>
        <label>1</label>
    </ligand>
</feature>
<dbReference type="OrthoDB" id="8334870at2"/>
<feature type="binding site" evidence="2">
    <location>
        <position position="183"/>
    </location>
    <ligand>
        <name>Mn(2+)</name>
        <dbReference type="ChEBI" id="CHEBI:29035"/>
        <label>1</label>
    </ligand>
</feature>
<evidence type="ECO:0000256" key="1">
    <source>
        <dbReference type="ARBA" id="ARBA00007644"/>
    </source>
</evidence>
<dbReference type="RefSeq" id="WP_089020255.1">
    <property type="nucleotide sequence ID" value="NZ_LT607412.1"/>
</dbReference>
<evidence type="ECO:0000256" key="4">
    <source>
        <dbReference type="SAM" id="MobiDB-lite"/>
    </source>
</evidence>
<dbReference type="GO" id="GO:0046872">
    <property type="term" value="F:metal ion binding"/>
    <property type="evidence" value="ECO:0007669"/>
    <property type="project" value="UniProtKB-KW"/>
</dbReference>
<dbReference type="AlphaFoldDB" id="A0A1C4XAT4"/>
<proteinExistence type="inferred from homology"/>
<feature type="binding site" evidence="3">
    <location>
        <position position="61"/>
    </location>
    <ligand>
        <name>Ca(2+)</name>
        <dbReference type="ChEBI" id="CHEBI:29108"/>
    </ligand>
</feature>
<feature type="region of interest" description="Disordered" evidence="4">
    <location>
        <begin position="256"/>
        <end position="290"/>
    </location>
</feature>
<evidence type="ECO:0000313" key="6">
    <source>
        <dbReference type="Proteomes" id="UP000198243"/>
    </source>
</evidence>
<dbReference type="Proteomes" id="UP000198243">
    <property type="component" value="Chromosome I"/>
</dbReference>
<name>A0A1C4XAT4_9ACTN</name>
<dbReference type="InterPro" id="IPR007760">
    <property type="entry name" value="Mn_catalase"/>
</dbReference>
<dbReference type="CDD" id="cd01051">
    <property type="entry name" value="Mn_catalase"/>
    <property type="match status" value="1"/>
</dbReference>
<feature type="binding site" evidence="3">
    <location>
        <position position="57"/>
    </location>
    <ligand>
        <name>Ca(2+)</name>
        <dbReference type="ChEBI" id="CHEBI:29108"/>
    </ligand>
</feature>
<keyword evidence="6" id="KW-1185">Reference proteome</keyword>
<sequence>MFRHDRHMQFQAKPEKPDALFAVKLQEILGGQFGEMTVMMQYLWQGWTCRVPGKYKDMIMDIGTEEIGHVEMLTTMLARLLEGAPAETTEKAVAANPVLAAVIGGMNPQHAIVAGGGPLPRDSQGVPWNSGYIVASGNLLADFRSNVAAEAQSRLQTSRVMNMTDDPGVKQMLRFNLARDTYHQQQWLLGIEQLIADGYSDHGIENSNFDEENKDHNHTFWSFGTDSQAGEGRWAQGPSLIGGPDLTYLAQATPLTDDTALPPPPDPKLYATYDGSRGPGKTGDAAGAHAQGVTNVVKKVKDALD</sequence>